<organism evidence="1">
    <name type="scientific">Zea mays</name>
    <name type="common">Maize</name>
    <dbReference type="NCBI Taxonomy" id="4577"/>
    <lineage>
        <taxon>Eukaryota</taxon>
        <taxon>Viridiplantae</taxon>
        <taxon>Streptophyta</taxon>
        <taxon>Embryophyta</taxon>
        <taxon>Tracheophyta</taxon>
        <taxon>Spermatophyta</taxon>
        <taxon>Magnoliopsida</taxon>
        <taxon>Liliopsida</taxon>
        <taxon>Poales</taxon>
        <taxon>Poaceae</taxon>
        <taxon>PACMAD clade</taxon>
        <taxon>Panicoideae</taxon>
        <taxon>Andropogonodae</taxon>
        <taxon>Andropogoneae</taxon>
        <taxon>Tripsacinae</taxon>
        <taxon>Zea</taxon>
    </lineage>
</organism>
<protein>
    <submittedName>
        <fullName evidence="1">Uncharacterized protein</fullName>
    </submittedName>
</protein>
<gene>
    <name evidence="1" type="ORF">Zm00014a_024827</name>
</gene>
<proteinExistence type="predicted"/>
<name>A0A3L6DGG1_MAIZE</name>
<evidence type="ECO:0000313" key="1">
    <source>
        <dbReference type="EMBL" id="PWZ07173.1"/>
    </source>
</evidence>
<dbReference type="Proteomes" id="UP000251960">
    <property type="component" value="Chromosome 9"/>
</dbReference>
<accession>A0A3L6DGG1</accession>
<dbReference type="EMBL" id="NCVQ01000010">
    <property type="protein sequence ID" value="PWZ07173.1"/>
    <property type="molecule type" value="Genomic_DNA"/>
</dbReference>
<reference evidence="1" key="1">
    <citation type="journal article" date="2018" name="Nat. Genet.">
        <title>Extensive intraspecific gene order and gene structural variations between Mo17 and other maize genomes.</title>
        <authorList>
            <person name="Sun S."/>
            <person name="Zhou Y."/>
            <person name="Chen J."/>
            <person name="Shi J."/>
            <person name="Zhao H."/>
            <person name="Zhao H."/>
            <person name="Song W."/>
            <person name="Zhang M."/>
            <person name="Cui Y."/>
            <person name="Dong X."/>
            <person name="Liu H."/>
            <person name="Ma X."/>
            <person name="Jiao Y."/>
            <person name="Wang B."/>
            <person name="Wei X."/>
            <person name="Stein J.C."/>
            <person name="Glaubitz J.C."/>
            <person name="Lu F."/>
            <person name="Yu G."/>
            <person name="Liang C."/>
            <person name="Fengler K."/>
            <person name="Li B."/>
            <person name="Rafalski A."/>
            <person name="Schnable P.S."/>
            <person name="Ware D.H."/>
            <person name="Buckler E.S."/>
            <person name="Lai J."/>
        </authorList>
    </citation>
    <scope>NUCLEOTIDE SEQUENCE [LARGE SCALE GENOMIC DNA]</scope>
    <source>
        <tissue evidence="1">Seedling</tissue>
    </source>
</reference>
<sequence length="12" mass="1438">MDMKMSKLLEIV</sequence>
<comment type="caution">
    <text evidence="1">The sequence shown here is derived from an EMBL/GenBank/DDBJ whole genome shotgun (WGS) entry which is preliminary data.</text>
</comment>